<keyword evidence="9" id="KW-1185">Reference proteome</keyword>
<evidence type="ECO:0000256" key="3">
    <source>
        <dbReference type="ARBA" id="ARBA00022630"/>
    </source>
</evidence>
<reference evidence="8" key="1">
    <citation type="submission" date="2021-02" db="EMBL/GenBank/DDBJ databases">
        <authorList>
            <person name="Nowell W R."/>
        </authorList>
    </citation>
    <scope>NUCLEOTIDE SEQUENCE</scope>
</reference>
<dbReference type="Gene3D" id="3.50.50.60">
    <property type="entry name" value="FAD/NAD(P)-binding domain"/>
    <property type="match status" value="2"/>
</dbReference>
<evidence type="ECO:0000313" key="7">
    <source>
        <dbReference type="EMBL" id="CAF1995574.1"/>
    </source>
</evidence>
<dbReference type="InterPro" id="IPR007867">
    <property type="entry name" value="GMC_OxRtase_C"/>
</dbReference>
<organism evidence="8 9">
    <name type="scientific">Rotaria magnacalcarata</name>
    <dbReference type="NCBI Taxonomy" id="392030"/>
    <lineage>
        <taxon>Eukaryota</taxon>
        <taxon>Metazoa</taxon>
        <taxon>Spiralia</taxon>
        <taxon>Gnathifera</taxon>
        <taxon>Rotifera</taxon>
        <taxon>Eurotatoria</taxon>
        <taxon>Bdelloidea</taxon>
        <taxon>Philodinida</taxon>
        <taxon>Philodinidae</taxon>
        <taxon>Rotaria</taxon>
    </lineage>
</organism>
<dbReference type="InterPro" id="IPR000172">
    <property type="entry name" value="GMC_OxRdtase_N"/>
</dbReference>
<evidence type="ECO:0000313" key="8">
    <source>
        <dbReference type="EMBL" id="CAF4028160.1"/>
    </source>
</evidence>
<evidence type="ECO:0000256" key="5">
    <source>
        <dbReference type="PIRSR" id="PIRSR000137-2"/>
    </source>
</evidence>
<dbReference type="InterPro" id="IPR036188">
    <property type="entry name" value="FAD/NAD-bd_sf"/>
</dbReference>
<evidence type="ECO:0000256" key="2">
    <source>
        <dbReference type="ARBA" id="ARBA00010790"/>
    </source>
</evidence>
<protein>
    <recommendedName>
        <fullName evidence="6">Glucose-methanol-choline oxidoreductase N-terminal domain-containing protein</fullName>
    </recommendedName>
</protein>
<dbReference type="Pfam" id="PF00732">
    <property type="entry name" value="GMC_oxred_N"/>
    <property type="match status" value="1"/>
</dbReference>
<dbReference type="Pfam" id="PF05199">
    <property type="entry name" value="GMC_oxred_C"/>
    <property type="match status" value="1"/>
</dbReference>
<dbReference type="PANTHER" id="PTHR11552">
    <property type="entry name" value="GLUCOSE-METHANOL-CHOLINE GMC OXIDOREDUCTASE"/>
    <property type="match status" value="1"/>
</dbReference>
<feature type="domain" description="Glucose-methanol-choline oxidoreductase N-terminal" evidence="6">
    <location>
        <begin position="266"/>
        <end position="280"/>
    </location>
</feature>
<feature type="binding site" evidence="5">
    <location>
        <position position="478"/>
    </location>
    <ligand>
        <name>FAD</name>
        <dbReference type="ChEBI" id="CHEBI:57692"/>
    </ligand>
</feature>
<dbReference type="SUPFAM" id="SSF51905">
    <property type="entry name" value="FAD/NAD(P)-binding domain"/>
    <property type="match status" value="1"/>
</dbReference>
<evidence type="ECO:0000259" key="6">
    <source>
        <dbReference type="PROSITE" id="PS00624"/>
    </source>
</evidence>
<dbReference type="Proteomes" id="UP000663856">
    <property type="component" value="Unassembled WGS sequence"/>
</dbReference>
<dbReference type="Proteomes" id="UP000663866">
    <property type="component" value="Unassembled WGS sequence"/>
</dbReference>
<dbReference type="Gene3D" id="3.30.560.10">
    <property type="entry name" value="Glucose Oxidase, domain 3"/>
    <property type="match status" value="2"/>
</dbReference>
<gene>
    <name evidence="8" type="ORF">OVN521_LOCUS16622</name>
    <name evidence="7" type="ORF">WKI299_LOCUS4488</name>
</gene>
<dbReference type="EMBL" id="CAJOBG010002787">
    <property type="protein sequence ID" value="CAF4028160.1"/>
    <property type="molecule type" value="Genomic_DNA"/>
</dbReference>
<keyword evidence="4 5" id="KW-0274">FAD</keyword>
<evidence type="ECO:0000256" key="4">
    <source>
        <dbReference type="ARBA" id="ARBA00022827"/>
    </source>
</evidence>
<proteinExistence type="inferred from homology"/>
<dbReference type="GO" id="GO:0050660">
    <property type="term" value="F:flavin adenine dinucleotide binding"/>
    <property type="evidence" value="ECO:0007669"/>
    <property type="project" value="InterPro"/>
</dbReference>
<comment type="cofactor">
    <cofactor evidence="1 5">
        <name>FAD</name>
        <dbReference type="ChEBI" id="CHEBI:57692"/>
    </cofactor>
</comment>
<keyword evidence="3" id="KW-0285">Flavoprotein</keyword>
<dbReference type="AlphaFoldDB" id="A0A819QGD5"/>
<evidence type="ECO:0000256" key="1">
    <source>
        <dbReference type="ARBA" id="ARBA00001974"/>
    </source>
</evidence>
<dbReference type="EMBL" id="CAJNRF010001136">
    <property type="protein sequence ID" value="CAF1995574.1"/>
    <property type="molecule type" value="Genomic_DNA"/>
</dbReference>
<dbReference type="SUPFAM" id="SSF54373">
    <property type="entry name" value="FAD-linked reductases, C-terminal domain"/>
    <property type="match status" value="1"/>
</dbReference>
<dbReference type="PANTHER" id="PTHR11552:SF147">
    <property type="entry name" value="CHOLINE DEHYDROGENASE, MITOCHONDRIAL"/>
    <property type="match status" value="1"/>
</dbReference>
<dbReference type="PIRSF" id="PIRSF000137">
    <property type="entry name" value="Alcohol_oxidase"/>
    <property type="match status" value="1"/>
</dbReference>
<comment type="caution">
    <text evidence="8">The sequence shown here is derived from an EMBL/GenBank/DDBJ whole genome shotgun (WGS) entry which is preliminary data.</text>
</comment>
<dbReference type="GO" id="GO:0016614">
    <property type="term" value="F:oxidoreductase activity, acting on CH-OH group of donors"/>
    <property type="evidence" value="ECO:0007669"/>
    <property type="project" value="InterPro"/>
</dbReference>
<sequence>MLSSPLQVIVADFLIVGGGSAGCILAARLAEYGFEILLVSSGSNDTSNVLMRQQSEFDRLKSTLFYKHYLPADSSPNLNNRTLDVTVWNTLGGSSVNSGGMERMMANDWNSFFDATGDSSFSYENMSEYYKRVENFTSNRSLGSTNIHGNSGPIRITQVRDPRFHDVWKRVADELNETFSEDLADTVDHGLSFEPSSFTNGFRSWSGDAYLNPAMAKYPNLHVMTSATAIKFNLNEATKHIDSVLFMSSDGFFNGVARKEYILSAGAFYSPHLLMLSGIGDPDILQKHQLPVKHELRQVGKNLMDNGALIMQYSAENIPINQSIPVGLVNTHVPTTNLNPDIFFILKMNEKSKQLFVVIFNAAPKSIVGSISLHNANPLTPPKISMDYIEDKKDLQTFVDSIHYTRKIMSTSALNKFGPIVEILPGLKKMDLVTYVKDTLTPSYHFIGTCCMGKNAQNSVVDNNFKIHGIKNLRIVDGSIFPAGFALKTGPCLTIYALAEKAVDLLLKEHL</sequence>
<dbReference type="PROSITE" id="PS00624">
    <property type="entry name" value="GMC_OXRED_2"/>
    <property type="match status" value="1"/>
</dbReference>
<name>A0A819QGD5_9BILA</name>
<evidence type="ECO:0000313" key="9">
    <source>
        <dbReference type="Proteomes" id="UP000663866"/>
    </source>
</evidence>
<comment type="similarity">
    <text evidence="2">Belongs to the GMC oxidoreductase family.</text>
</comment>
<dbReference type="InterPro" id="IPR012132">
    <property type="entry name" value="GMC_OxRdtase"/>
</dbReference>
<accession>A0A819QGD5</accession>